<evidence type="ECO:0000256" key="1">
    <source>
        <dbReference type="SAM" id="MobiDB-lite"/>
    </source>
</evidence>
<protein>
    <submittedName>
        <fullName evidence="2">Uncharacterized protein</fullName>
    </submittedName>
</protein>
<comment type="caution">
    <text evidence="2">The sequence shown here is derived from an EMBL/GenBank/DDBJ whole genome shotgun (WGS) entry which is preliminary data.</text>
</comment>
<accession>A0A833YLQ8</accession>
<evidence type="ECO:0000313" key="3">
    <source>
        <dbReference type="Proteomes" id="UP000664940"/>
    </source>
</evidence>
<dbReference type="AlphaFoldDB" id="A0A833YLQ8"/>
<organism evidence="2 3">
    <name type="scientific">Phyllostomus discolor</name>
    <name type="common">pale spear-nosed bat</name>
    <dbReference type="NCBI Taxonomy" id="89673"/>
    <lineage>
        <taxon>Eukaryota</taxon>
        <taxon>Metazoa</taxon>
        <taxon>Chordata</taxon>
        <taxon>Craniata</taxon>
        <taxon>Vertebrata</taxon>
        <taxon>Euteleostomi</taxon>
        <taxon>Mammalia</taxon>
        <taxon>Eutheria</taxon>
        <taxon>Laurasiatheria</taxon>
        <taxon>Chiroptera</taxon>
        <taxon>Yangochiroptera</taxon>
        <taxon>Phyllostomidae</taxon>
        <taxon>Phyllostominae</taxon>
        <taxon>Phyllostomus</taxon>
    </lineage>
</organism>
<proteinExistence type="predicted"/>
<dbReference type="EMBL" id="JABVXQ010000014">
    <property type="protein sequence ID" value="KAF6078060.1"/>
    <property type="molecule type" value="Genomic_DNA"/>
</dbReference>
<evidence type="ECO:0000313" key="2">
    <source>
        <dbReference type="EMBL" id="KAF6078060.1"/>
    </source>
</evidence>
<reference evidence="2 3" key="1">
    <citation type="journal article" date="2020" name="Nature">
        <title>Six reference-quality genomes reveal evolution of bat adaptations.</title>
        <authorList>
            <person name="Jebb D."/>
            <person name="Huang Z."/>
            <person name="Pippel M."/>
            <person name="Hughes G.M."/>
            <person name="Lavrichenko K."/>
            <person name="Devanna P."/>
            <person name="Winkler S."/>
            <person name="Jermiin L.S."/>
            <person name="Skirmuntt E.C."/>
            <person name="Katzourakis A."/>
            <person name="Burkitt-Gray L."/>
            <person name="Ray D.A."/>
            <person name="Sullivan K.A.M."/>
            <person name="Roscito J.G."/>
            <person name="Kirilenko B.M."/>
            <person name="Davalos L.M."/>
            <person name="Corthals A.P."/>
            <person name="Power M.L."/>
            <person name="Jones G."/>
            <person name="Ransome R.D."/>
            <person name="Dechmann D.K.N."/>
            <person name="Locatelli A.G."/>
            <person name="Puechmaille S.J."/>
            <person name="Fedrigo O."/>
            <person name="Jarvis E.D."/>
            <person name="Hiller M."/>
            <person name="Vernes S.C."/>
            <person name="Myers E.W."/>
            <person name="Teeling E.C."/>
        </authorList>
    </citation>
    <scope>NUCLEOTIDE SEQUENCE [LARGE SCALE GENOMIC DNA]</scope>
    <source>
        <strain evidence="2">Bat1K_MPI-CBG_1</strain>
    </source>
</reference>
<sequence>MIAISLPTPPPNPRNDGWSRPKSPGRGSLITLTQGWALSESLPPSENAGFGYCTPPLSQLSLDTKDPLAESKYIPEIKMQQYSSPINNGLLQKVGISKCPWNYLCVQHLSFRNFSTFTNQTGRFPYPTPNPLTTLPVGRCTCITHSALWSCSLWLSAPTPNL</sequence>
<dbReference type="Proteomes" id="UP000664940">
    <property type="component" value="Unassembled WGS sequence"/>
</dbReference>
<feature type="region of interest" description="Disordered" evidence="1">
    <location>
        <begin position="1"/>
        <end position="24"/>
    </location>
</feature>
<gene>
    <name evidence="2" type="ORF">HJG60_008994</name>
</gene>
<name>A0A833YLQ8_9CHIR</name>